<keyword evidence="2" id="KW-0808">Transferase</keyword>
<reference evidence="2 3" key="1">
    <citation type="submission" date="2019-06" db="EMBL/GenBank/DDBJ databases">
        <authorList>
            <person name="Li M."/>
        </authorList>
    </citation>
    <scope>NUCLEOTIDE SEQUENCE [LARGE SCALE GENOMIC DNA]</scope>
    <source>
        <strain evidence="2 3">BGMRC2036</strain>
    </source>
</reference>
<dbReference type="Proteomes" id="UP000318801">
    <property type="component" value="Unassembled WGS sequence"/>
</dbReference>
<dbReference type="PANTHER" id="PTHR43190">
    <property type="entry name" value="N-ACETYL-D-GLUCOSAMINE KINASE"/>
    <property type="match status" value="1"/>
</dbReference>
<dbReference type="PANTHER" id="PTHR43190:SF3">
    <property type="entry name" value="N-ACETYL-D-GLUCOSAMINE KINASE"/>
    <property type="match status" value="1"/>
</dbReference>
<keyword evidence="2" id="KW-0418">Kinase</keyword>
<dbReference type="Gene3D" id="3.30.420.40">
    <property type="match status" value="2"/>
</dbReference>
<dbReference type="InterPro" id="IPR043129">
    <property type="entry name" value="ATPase_NBD"/>
</dbReference>
<feature type="domain" description="ATPase BadF/BadG/BcrA/BcrD type" evidence="1">
    <location>
        <begin position="40"/>
        <end position="306"/>
    </location>
</feature>
<evidence type="ECO:0000313" key="3">
    <source>
        <dbReference type="Proteomes" id="UP000318801"/>
    </source>
</evidence>
<keyword evidence="3" id="KW-1185">Reference proteome</keyword>
<evidence type="ECO:0000313" key="2">
    <source>
        <dbReference type="EMBL" id="TPW32476.1"/>
    </source>
</evidence>
<dbReference type="Pfam" id="PF01869">
    <property type="entry name" value="BcrAD_BadFG"/>
    <property type="match status" value="1"/>
</dbReference>
<gene>
    <name evidence="2" type="ORF">FJU08_05650</name>
</gene>
<protein>
    <submittedName>
        <fullName evidence="2">N-acetylglucosamine kinase</fullName>
    </submittedName>
</protein>
<evidence type="ECO:0000259" key="1">
    <source>
        <dbReference type="Pfam" id="PF01869"/>
    </source>
</evidence>
<proteinExistence type="predicted"/>
<sequence length="343" mass="35721">MVRMPLSSAPRSPIRVRSRAASPVHLPRTVEGAGMSAFYLGADVGGTASRFCLTDQAGAVIRRGTAPGATGHMFNPDARAAFERTVDAIAACVPEPLSGLVIGMTGYGPRAETDIAEIIEKRLKVAPAKIFARDDIELAFRAVFAPGKGHLVSAGTGSIAVHLTEAETLLRIGGRGTMIDDGGSGAWIALAALRALYRRIDEDGSPGDMTILADRLFAAMGGSDWSDTRSYVYGGDRGRIGALAKAVAEAAEEGDGFADQLLRQAGFELARLGNILIARGGTHPVAFIGGVLTLSPVIGATILAELKGEAMFPVLDQAEGAARLARNHFSAGEAGQHFSQDKA</sequence>
<dbReference type="EMBL" id="VHLG01000002">
    <property type="protein sequence ID" value="TPW32476.1"/>
    <property type="molecule type" value="Genomic_DNA"/>
</dbReference>
<organism evidence="2 3">
    <name type="scientific">Martelella alba</name>
    <dbReference type="NCBI Taxonomy" id="2590451"/>
    <lineage>
        <taxon>Bacteria</taxon>
        <taxon>Pseudomonadati</taxon>
        <taxon>Pseudomonadota</taxon>
        <taxon>Alphaproteobacteria</taxon>
        <taxon>Hyphomicrobiales</taxon>
        <taxon>Aurantimonadaceae</taxon>
        <taxon>Martelella</taxon>
    </lineage>
</organism>
<dbReference type="GO" id="GO:0016301">
    <property type="term" value="F:kinase activity"/>
    <property type="evidence" value="ECO:0007669"/>
    <property type="project" value="UniProtKB-KW"/>
</dbReference>
<dbReference type="InterPro" id="IPR002731">
    <property type="entry name" value="ATPase_BadF"/>
</dbReference>
<dbReference type="SUPFAM" id="SSF53067">
    <property type="entry name" value="Actin-like ATPase domain"/>
    <property type="match status" value="2"/>
</dbReference>
<dbReference type="OrthoDB" id="63487at2"/>
<accession>A0A506UFU0</accession>
<dbReference type="InterPro" id="IPR052519">
    <property type="entry name" value="Euk-type_GlcNAc_Kinase"/>
</dbReference>
<dbReference type="AlphaFoldDB" id="A0A506UFU0"/>
<name>A0A506UFU0_9HYPH</name>
<comment type="caution">
    <text evidence="2">The sequence shown here is derived from an EMBL/GenBank/DDBJ whole genome shotgun (WGS) entry which is preliminary data.</text>
</comment>